<dbReference type="Proteomes" id="UP000217507">
    <property type="component" value="Chromosome"/>
</dbReference>
<organism evidence="2 3">
    <name type="scientific">Trichormus variabilis NIES-23</name>
    <dbReference type="NCBI Taxonomy" id="1973479"/>
    <lineage>
        <taxon>Bacteria</taxon>
        <taxon>Bacillati</taxon>
        <taxon>Cyanobacteriota</taxon>
        <taxon>Cyanophyceae</taxon>
        <taxon>Nostocales</taxon>
        <taxon>Nostocaceae</taxon>
        <taxon>Trichormus</taxon>
    </lineage>
</organism>
<name>A0A1Z4KJH7_ANAVA</name>
<evidence type="ECO:0000313" key="2">
    <source>
        <dbReference type="EMBL" id="BAY69107.1"/>
    </source>
</evidence>
<reference evidence="2 3" key="1">
    <citation type="submission" date="2017-06" db="EMBL/GenBank/DDBJ databases">
        <title>Genome sequencing of cyanobaciteial culture collection at National Institute for Environmental Studies (NIES).</title>
        <authorList>
            <person name="Hirose Y."/>
            <person name="Shimura Y."/>
            <person name="Fujisawa T."/>
            <person name="Nakamura Y."/>
            <person name="Kawachi M."/>
        </authorList>
    </citation>
    <scope>NUCLEOTIDE SEQUENCE [LARGE SCALE GENOMIC DNA]</scope>
    <source>
        <strain evidence="2 3">NIES-23</strain>
    </source>
</reference>
<gene>
    <name evidence="2" type="ORF">NIES23_18980</name>
</gene>
<dbReference type="Pfam" id="PF07878">
    <property type="entry name" value="RHH_5"/>
    <property type="match status" value="1"/>
</dbReference>
<proteinExistence type="predicted"/>
<dbReference type="EMBL" id="AP018216">
    <property type="protein sequence ID" value="BAY69107.1"/>
    <property type="molecule type" value="Genomic_DNA"/>
</dbReference>
<sequence>MRLSVFNIKRHKIAYDGDMGKVTVTIYMEETDKEALQQLADVEERSLSQMAVLILKRAIRQAQNDGTITPK</sequence>
<dbReference type="AlphaFoldDB" id="A0A1Z4KJH7"/>
<evidence type="ECO:0000259" key="1">
    <source>
        <dbReference type="Pfam" id="PF07878"/>
    </source>
</evidence>
<evidence type="ECO:0000313" key="3">
    <source>
        <dbReference type="Proteomes" id="UP000217507"/>
    </source>
</evidence>
<dbReference type="InterPro" id="IPR012869">
    <property type="entry name" value="RHH_5"/>
</dbReference>
<accession>A0A1Z4KJH7</accession>
<feature type="domain" description="CopG-like ribbon-helix-helix" evidence="1">
    <location>
        <begin position="33"/>
        <end position="63"/>
    </location>
</feature>
<protein>
    <recommendedName>
        <fullName evidence="1">CopG-like ribbon-helix-helix domain-containing protein</fullName>
    </recommendedName>
</protein>